<accession>A0A1H6C872</accession>
<name>A0A1H6C872_9BACT</name>
<dbReference type="InterPro" id="IPR036278">
    <property type="entry name" value="Sialidase_sf"/>
</dbReference>
<evidence type="ECO:0000313" key="2">
    <source>
        <dbReference type="EMBL" id="SEG68957.1"/>
    </source>
</evidence>
<dbReference type="Proteomes" id="UP000236728">
    <property type="component" value="Unassembled WGS sequence"/>
</dbReference>
<dbReference type="PANTHER" id="PTHR38792">
    <property type="entry name" value="BNR/ASP-BOX REPEAT DOMAIN PROTEIN (AFU_ORTHOLOGUE AFUA_7G06430)-RELATED"/>
    <property type="match status" value="1"/>
</dbReference>
<dbReference type="CDD" id="cd15482">
    <property type="entry name" value="Sialidase_non-viral"/>
    <property type="match status" value="1"/>
</dbReference>
<evidence type="ECO:0000313" key="3">
    <source>
        <dbReference type="Proteomes" id="UP000236728"/>
    </source>
</evidence>
<proteinExistence type="predicted"/>
<dbReference type="SUPFAM" id="SSF50939">
    <property type="entry name" value="Sialidases"/>
    <property type="match status" value="1"/>
</dbReference>
<keyword evidence="1" id="KW-0732">Signal</keyword>
<dbReference type="PANTHER" id="PTHR38792:SF3">
    <property type="entry name" value="BNR_ASP-BOX REPEAT DOMAIN PROTEIN (AFU_ORTHOLOGUE AFUA_7G06430)-RELATED"/>
    <property type="match status" value="1"/>
</dbReference>
<dbReference type="Gene3D" id="2.120.10.10">
    <property type="match status" value="1"/>
</dbReference>
<keyword evidence="3" id="KW-1185">Reference proteome</keyword>
<dbReference type="AlphaFoldDB" id="A0A1H6C872"/>
<organism evidence="2 3">
    <name type="scientific">Bryocella elongata</name>
    <dbReference type="NCBI Taxonomy" id="863522"/>
    <lineage>
        <taxon>Bacteria</taxon>
        <taxon>Pseudomonadati</taxon>
        <taxon>Acidobacteriota</taxon>
        <taxon>Terriglobia</taxon>
        <taxon>Terriglobales</taxon>
        <taxon>Acidobacteriaceae</taxon>
        <taxon>Bryocella</taxon>
    </lineage>
</organism>
<sequence>MIRKLLTSALFLASLSLCAQAGPTPTGARTMARTLIPESTMYPRLLRLSHGSPDTNGHLMANTNREIFRSKDDGNSWEKMSEVTAIPGSRERCCAAIWELPQDVGRLKAGTLLFSGTFVEGTSAAIQIYTSTDEGATWKYHSTPVKRGGTPHHGLWEPEFLLAKDGSLVIFWSDETDDCCSQKLTQMRSTDGVTWKDEVDTIKSNQKADRPGMIVASKLPDGKYFMSYEVCGPTYHCAVYSRTSKDGWHWGERGDMGTKVITTTGQYLAHAPNNHYMPDGHILLIGQMLLEADGKVSKDNGKVAFVSDARNPLKPWTTTPAPVPIPAAFDNPCPNYSSAMLPTADGKSFIEIASDFDDAHKCSVFEGILPLPPK</sequence>
<gene>
    <name evidence="2" type="ORF">SAMN05421819_4295</name>
</gene>
<feature type="signal peptide" evidence="1">
    <location>
        <begin position="1"/>
        <end position="21"/>
    </location>
</feature>
<dbReference type="EMBL" id="FNVA01000009">
    <property type="protein sequence ID" value="SEG68957.1"/>
    <property type="molecule type" value="Genomic_DNA"/>
</dbReference>
<evidence type="ECO:0000256" key="1">
    <source>
        <dbReference type="SAM" id="SignalP"/>
    </source>
</evidence>
<reference evidence="2 3" key="1">
    <citation type="submission" date="2016-10" db="EMBL/GenBank/DDBJ databases">
        <authorList>
            <person name="de Groot N.N."/>
        </authorList>
    </citation>
    <scope>NUCLEOTIDE SEQUENCE [LARGE SCALE GENOMIC DNA]</scope>
    <source>
        <strain evidence="2 3">DSM 22489</strain>
    </source>
</reference>
<feature type="chain" id="PRO_5009294551" evidence="1">
    <location>
        <begin position="22"/>
        <end position="374"/>
    </location>
</feature>
<protein>
    <submittedName>
        <fullName evidence="2">BNR repeat-like domain-containing protein</fullName>
    </submittedName>
</protein>